<dbReference type="Pfam" id="PF14352">
    <property type="entry name" value="DUF4402"/>
    <property type="match status" value="1"/>
</dbReference>
<evidence type="ECO:0000313" key="2">
    <source>
        <dbReference type="EMBL" id="RST29772.1"/>
    </source>
</evidence>
<keyword evidence="3" id="KW-1185">Reference proteome</keyword>
<feature type="chain" id="PRO_5019492477" evidence="1">
    <location>
        <begin position="23"/>
        <end position="170"/>
    </location>
</feature>
<protein>
    <submittedName>
        <fullName evidence="2">DUF4402 domain-containing protein</fullName>
    </submittedName>
</protein>
<comment type="caution">
    <text evidence="2">The sequence shown here is derived from an EMBL/GenBank/DDBJ whole genome shotgun (WGS) entry which is preliminary data.</text>
</comment>
<evidence type="ECO:0000256" key="1">
    <source>
        <dbReference type="SAM" id="SignalP"/>
    </source>
</evidence>
<dbReference type="Proteomes" id="UP000274661">
    <property type="component" value="Unassembled WGS sequence"/>
</dbReference>
<gene>
    <name evidence="2" type="ORF">HMF7854_02225</name>
</gene>
<keyword evidence="1" id="KW-0732">Signal</keyword>
<feature type="signal peptide" evidence="1">
    <location>
        <begin position="1"/>
        <end position="22"/>
    </location>
</feature>
<dbReference type="InterPro" id="IPR025514">
    <property type="entry name" value="DUF4402"/>
</dbReference>
<organism evidence="2 3">
    <name type="scientific">Sphingomonas ginkgonis</name>
    <dbReference type="NCBI Taxonomy" id="2315330"/>
    <lineage>
        <taxon>Bacteria</taxon>
        <taxon>Pseudomonadati</taxon>
        <taxon>Pseudomonadota</taxon>
        <taxon>Alphaproteobacteria</taxon>
        <taxon>Sphingomonadales</taxon>
        <taxon>Sphingomonadaceae</taxon>
        <taxon>Sphingomonas</taxon>
    </lineage>
</organism>
<accession>A0A429V7B0</accession>
<dbReference type="AlphaFoldDB" id="A0A429V7B0"/>
<sequence length="170" mass="16711">MKTFVRIAALAVAAAAATPAAAAPVAVSGTAPVAKAQIVKPLTLTRVADLNFGTILLGTLTANQTVSLTPAGALTCGSAGLTCSGTTAVAQYKVTGTNNQTVFIYSAATNLTNANDSTTIAFTPSVQASVALGNSGTAGVNFPVGGSIVITPTTTDGLYSGAINVTVDYN</sequence>
<dbReference type="EMBL" id="RWJF01000001">
    <property type="protein sequence ID" value="RST29772.1"/>
    <property type="molecule type" value="Genomic_DNA"/>
</dbReference>
<dbReference type="RefSeq" id="WP_126717612.1">
    <property type="nucleotide sequence ID" value="NZ_RWJF01000001.1"/>
</dbReference>
<evidence type="ECO:0000313" key="3">
    <source>
        <dbReference type="Proteomes" id="UP000274661"/>
    </source>
</evidence>
<dbReference type="OrthoDB" id="7574550at2"/>
<name>A0A429V7B0_9SPHN</name>
<reference evidence="2 3" key="1">
    <citation type="submission" date="2018-12" db="EMBL/GenBank/DDBJ databases">
        <title>Sphingomonas sp. HMF7854 Genome sequencing and assembly.</title>
        <authorList>
            <person name="Cha I."/>
            <person name="Kang H."/>
            <person name="Kim H."/>
            <person name="Kang J."/>
            <person name="Joh K."/>
        </authorList>
    </citation>
    <scope>NUCLEOTIDE SEQUENCE [LARGE SCALE GENOMIC DNA]</scope>
    <source>
        <strain evidence="2 3">HMF7854</strain>
    </source>
</reference>
<proteinExistence type="predicted"/>